<evidence type="ECO:0000256" key="1">
    <source>
        <dbReference type="ARBA" id="ARBA00022448"/>
    </source>
</evidence>
<dbReference type="EMBL" id="BAAAZE010000008">
    <property type="protein sequence ID" value="GAA4020816.1"/>
    <property type="molecule type" value="Genomic_DNA"/>
</dbReference>
<reference evidence="7" key="1">
    <citation type="journal article" date="2019" name="Int. J. Syst. Evol. Microbiol.">
        <title>The Global Catalogue of Microorganisms (GCM) 10K type strain sequencing project: providing services to taxonomists for standard genome sequencing and annotation.</title>
        <authorList>
            <consortium name="The Broad Institute Genomics Platform"/>
            <consortium name="The Broad Institute Genome Sequencing Center for Infectious Disease"/>
            <person name="Wu L."/>
            <person name="Ma J."/>
        </authorList>
    </citation>
    <scope>NUCLEOTIDE SEQUENCE [LARGE SCALE GENOMIC DNA]</scope>
    <source>
        <strain evidence="7">JCM 16673</strain>
    </source>
</reference>
<dbReference type="PANTHER" id="PTHR43023:SF3">
    <property type="entry name" value="PROTEIN TRIGALACTOSYLDIACYLGLYCEROL 3, CHLOROPLASTIC"/>
    <property type="match status" value="1"/>
</dbReference>
<dbReference type="SUPFAM" id="SSF52540">
    <property type="entry name" value="P-loop containing nucleoside triphosphate hydrolases"/>
    <property type="match status" value="1"/>
</dbReference>
<keyword evidence="2" id="KW-0472">Membrane</keyword>
<keyword evidence="2" id="KW-1003">Cell membrane</keyword>
<organism evidence="6 7">
    <name type="scientific">Actimicrobium antarcticum</name>
    <dbReference type="NCBI Taxonomy" id="1051899"/>
    <lineage>
        <taxon>Bacteria</taxon>
        <taxon>Pseudomonadati</taxon>
        <taxon>Pseudomonadota</taxon>
        <taxon>Betaproteobacteria</taxon>
        <taxon>Burkholderiales</taxon>
        <taxon>Oxalobacteraceae</taxon>
        <taxon>Actimicrobium</taxon>
    </lineage>
</organism>
<evidence type="ECO:0000256" key="3">
    <source>
        <dbReference type="ARBA" id="ARBA00022741"/>
    </source>
</evidence>
<keyword evidence="7" id="KW-1185">Reference proteome</keyword>
<evidence type="ECO:0000313" key="7">
    <source>
        <dbReference type="Proteomes" id="UP001501353"/>
    </source>
</evidence>
<feature type="domain" description="ABC transporter" evidence="5">
    <location>
        <begin position="6"/>
        <end position="243"/>
    </location>
</feature>
<dbReference type="InterPro" id="IPR003439">
    <property type="entry name" value="ABC_transporter-like_ATP-bd"/>
</dbReference>
<keyword evidence="4 6" id="KW-0067">ATP-binding</keyword>
<keyword evidence="1" id="KW-0813">Transport</keyword>
<gene>
    <name evidence="6" type="ORF">GCM10022212_16980</name>
</gene>
<dbReference type="PANTHER" id="PTHR43023">
    <property type="entry name" value="PROTEIN TRIGALACTOSYLDIACYLGLYCEROL 3, CHLOROPLASTIC"/>
    <property type="match status" value="1"/>
</dbReference>
<dbReference type="Proteomes" id="UP001501353">
    <property type="component" value="Unassembled WGS sequence"/>
</dbReference>
<evidence type="ECO:0000256" key="2">
    <source>
        <dbReference type="ARBA" id="ARBA00022475"/>
    </source>
</evidence>
<keyword evidence="3" id="KW-0547">Nucleotide-binding</keyword>
<proteinExistence type="predicted"/>
<evidence type="ECO:0000313" key="6">
    <source>
        <dbReference type="EMBL" id="GAA4020816.1"/>
    </source>
</evidence>
<comment type="caution">
    <text evidence="6">The sequence shown here is derived from an EMBL/GenBank/DDBJ whole genome shotgun (WGS) entry which is preliminary data.</text>
</comment>
<protein>
    <submittedName>
        <fullName evidence="6">ATP-binding cassette domain-containing protein</fullName>
    </submittedName>
</protein>
<name>A0ABP7T462_9BURK</name>
<dbReference type="Pfam" id="PF00005">
    <property type="entry name" value="ABC_tran"/>
    <property type="match status" value="1"/>
</dbReference>
<dbReference type="InterPro" id="IPR027417">
    <property type="entry name" value="P-loop_NTPase"/>
</dbReference>
<accession>A0ABP7T462</accession>
<dbReference type="SMART" id="SM00382">
    <property type="entry name" value="AAA"/>
    <property type="match status" value="1"/>
</dbReference>
<evidence type="ECO:0000259" key="5">
    <source>
        <dbReference type="PROSITE" id="PS50893"/>
    </source>
</evidence>
<dbReference type="Gene3D" id="3.40.50.300">
    <property type="entry name" value="P-loop containing nucleotide triphosphate hydrolases"/>
    <property type="match status" value="1"/>
</dbReference>
<dbReference type="PROSITE" id="PS50893">
    <property type="entry name" value="ABC_TRANSPORTER_2"/>
    <property type="match status" value="1"/>
</dbReference>
<evidence type="ECO:0000256" key="4">
    <source>
        <dbReference type="ARBA" id="ARBA00022840"/>
    </source>
</evidence>
<dbReference type="RefSeq" id="WP_344762857.1">
    <property type="nucleotide sequence ID" value="NZ_BAAAZE010000008.1"/>
</dbReference>
<dbReference type="InterPro" id="IPR003593">
    <property type="entry name" value="AAA+_ATPase"/>
</dbReference>
<sequence>MATPIIDVAGLWTTFGKTVVHEDLNLQVEQGEVVALVGGSGSGKTTLLRQMLGLETPTRGTVTIFGDNLQEADSARLQQMRNRWGMLFQHGALFSALTTFDNVAQPMRELRTLPEDLIRDAVLLKLQMVGLTPADALKMPSDLSGGMVKRVALARALALEPELLFLDEPTAGLDPSLADSFVALIASLREAMQLTVVMVTHDLDTLLALSTRIAVLADKHLIAYGSAQEVIAVPHPFIEQFFLGGRGRRALQVLDQHGGPHEPLHEAT</sequence>
<dbReference type="GO" id="GO:0005524">
    <property type="term" value="F:ATP binding"/>
    <property type="evidence" value="ECO:0007669"/>
    <property type="project" value="UniProtKB-KW"/>
</dbReference>